<dbReference type="Proteomes" id="UP000198983">
    <property type="component" value="Chromosome I"/>
</dbReference>
<dbReference type="AlphaFoldDB" id="A0A1H1WM99"/>
<evidence type="ECO:0000313" key="2">
    <source>
        <dbReference type="EMBL" id="SDS98195.1"/>
    </source>
</evidence>
<evidence type="ECO:0000313" key="3">
    <source>
        <dbReference type="Proteomes" id="UP000198983"/>
    </source>
</evidence>
<accession>A0A1H1WM99</accession>
<dbReference type="STRING" id="117157.SAMN04489717_4582"/>
<name>A0A1H1WM99_9ACTN</name>
<proteinExistence type="predicted"/>
<evidence type="ECO:0008006" key="4">
    <source>
        <dbReference type="Google" id="ProtNLM"/>
    </source>
</evidence>
<evidence type="ECO:0000256" key="1">
    <source>
        <dbReference type="SAM" id="SignalP"/>
    </source>
</evidence>
<feature type="signal peptide" evidence="1">
    <location>
        <begin position="1"/>
        <end position="22"/>
    </location>
</feature>
<organism evidence="2 3">
    <name type="scientific">Actinopolymorpha singaporensis</name>
    <dbReference type="NCBI Taxonomy" id="117157"/>
    <lineage>
        <taxon>Bacteria</taxon>
        <taxon>Bacillati</taxon>
        <taxon>Actinomycetota</taxon>
        <taxon>Actinomycetes</taxon>
        <taxon>Propionibacteriales</taxon>
        <taxon>Actinopolymorphaceae</taxon>
        <taxon>Actinopolymorpha</taxon>
    </lineage>
</organism>
<keyword evidence="1" id="KW-0732">Signal</keyword>
<gene>
    <name evidence="2" type="ORF">SAMN04489717_4582</name>
</gene>
<keyword evidence="3" id="KW-1185">Reference proteome</keyword>
<protein>
    <recommendedName>
        <fullName evidence="4">Secreted protein</fullName>
    </recommendedName>
</protein>
<feature type="chain" id="PRO_5009264583" description="Secreted protein" evidence="1">
    <location>
        <begin position="23"/>
        <end position="388"/>
    </location>
</feature>
<reference evidence="2 3" key="1">
    <citation type="submission" date="2016-10" db="EMBL/GenBank/DDBJ databases">
        <authorList>
            <person name="de Groot N.N."/>
        </authorList>
    </citation>
    <scope>NUCLEOTIDE SEQUENCE [LARGE SCALE GENOMIC DNA]</scope>
    <source>
        <strain evidence="2 3">DSM 22024</strain>
    </source>
</reference>
<dbReference type="RefSeq" id="WP_092655660.1">
    <property type="nucleotide sequence ID" value="NZ_LT629732.1"/>
</dbReference>
<dbReference type="OrthoDB" id="618894at2"/>
<dbReference type="EMBL" id="LT629732">
    <property type="protein sequence ID" value="SDS98195.1"/>
    <property type="molecule type" value="Genomic_DNA"/>
</dbReference>
<sequence length="388" mass="42191">MLRRLSLLGVLTAVTMLGTWSAASPPGRAADGLDASKFELTKSAYSPLVDDLDSALPNVSVSTVIRDTDRSAHRCVPQAAELVAAFCWNEEDSSTQAWYPQAITTTADANSRGTYAGSTVILASWYDADDDGIDKGVRLTFVDWSDPSAPTYRHTLLVEPYTRADGKVSFRPIRLHAGGMFWYGHHLYLADTWNGFRVFDLRHIWRVATGDPTSIGLQPDGTYQAHGLSYVVPQVFTYTQSTTGGALPIRFSAVSLDRTSTPHSLVVPEYGYPGGGTRLVRFPLDRAGRLLATSADGKSHGIEAYDVSVTSMQGAASIRGKFYLSTSDGTANQGDLATYGPGGAVQMHYDTLPIGPEDVSYWPGRDQLWSLTEHPNHRSVFAIRPSAY</sequence>